<evidence type="ECO:0000256" key="4">
    <source>
        <dbReference type="ARBA" id="ARBA00023136"/>
    </source>
</evidence>
<evidence type="ECO:0000313" key="6">
    <source>
        <dbReference type="EMBL" id="SFI27660.1"/>
    </source>
</evidence>
<dbReference type="Proteomes" id="UP000199377">
    <property type="component" value="Unassembled WGS sequence"/>
</dbReference>
<dbReference type="STRING" id="1114924.SAMN05216258_105369"/>
<feature type="transmembrane region" description="Helical" evidence="5">
    <location>
        <begin position="31"/>
        <end position="51"/>
    </location>
</feature>
<gene>
    <name evidence="6" type="ORF">SAMN05216258_105369</name>
</gene>
<evidence type="ECO:0000256" key="3">
    <source>
        <dbReference type="ARBA" id="ARBA00022989"/>
    </source>
</evidence>
<dbReference type="OrthoDB" id="9806894at2"/>
<dbReference type="EMBL" id="FOQH01000005">
    <property type="protein sequence ID" value="SFI27660.1"/>
    <property type="molecule type" value="Genomic_DNA"/>
</dbReference>
<dbReference type="PANTHER" id="PTHR36926">
    <property type="entry name" value="COLICIN V PRODUCTION PROTEIN"/>
    <property type="match status" value="1"/>
</dbReference>
<evidence type="ECO:0000256" key="2">
    <source>
        <dbReference type="ARBA" id="ARBA00022692"/>
    </source>
</evidence>
<dbReference type="InterPro" id="IPR003825">
    <property type="entry name" value="Colicin-V_CvpA"/>
</dbReference>
<dbReference type="Pfam" id="PF02674">
    <property type="entry name" value="Colicin_V"/>
    <property type="match status" value="1"/>
</dbReference>
<keyword evidence="4 5" id="KW-0472">Membrane</keyword>
<accession>A0A1I3GWE2</accession>
<sequence length="196" mass="20117">MSFTIVDGVVLAVLALSGILAWSRGLTREALAIAGWIVAAIVALYAAPFLEPLLQEIPVAGEILAGACTLSKLAGFAVSFAIVLILLSIFTPLFSSAVQESILGPVDKALGFVFGVVRGLLLAAVAFMIYDLVVPPGDRLAIVDESRSVAMISEAAAVISERLPTTLPEWALSPINGLMAECGGVPALTGAGAQDA</sequence>
<evidence type="ECO:0000256" key="1">
    <source>
        <dbReference type="ARBA" id="ARBA00004141"/>
    </source>
</evidence>
<dbReference type="PANTHER" id="PTHR36926:SF1">
    <property type="entry name" value="COLICIN V PRODUCTION PROTEIN"/>
    <property type="match status" value="1"/>
</dbReference>
<protein>
    <submittedName>
        <fullName evidence="6">Membrane protein required for colicin V production</fullName>
    </submittedName>
</protein>
<dbReference type="RefSeq" id="WP_092860184.1">
    <property type="nucleotide sequence ID" value="NZ_FOQH01000005.1"/>
</dbReference>
<organism evidence="6 7">
    <name type="scientific">Albimonas pacifica</name>
    <dbReference type="NCBI Taxonomy" id="1114924"/>
    <lineage>
        <taxon>Bacteria</taxon>
        <taxon>Pseudomonadati</taxon>
        <taxon>Pseudomonadota</taxon>
        <taxon>Alphaproteobacteria</taxon>
        <taxon>Rhodobacterales</taxon>
        <taxon>Paracoccaceae</taxon>
        <taxon>Albimonas</taxon>
    </lineage>
</organism>
<evidence type="ECO:0000313" key="7">
    <source>
        <dbReference type="Proteomes" id="UP000199377"/>
    </source>
</evidence>
<comment type="subcellular location">
    <subcellularLocation>
        <location evidence="1">Membrane</location>
        <topology evidence="1">Multi-pass membrane protein</topology>
    </subcellularLocation>
</comment>
<keyword evidence="7" id="KW-1185">Reference proteome</keyword>
<dbReference type="AlphaFoldDB" id="A0A1I3GWE2"/>
<dbReference type="GO" id="GO:0009403">
    <property type="term" value="P:toxin biosynthetic process"/>
    <property type="evidence" value="ECO:0007669"/>
    <property type="project" value="InterPro"/>
</dbReference>
<proteinExistence type="predicted"/>
<keyword evidence="3 5" id="KW-1133">Transmembrane helix</keyword>
<feature type="transmembrane region" description="Helical" evidence="5">
    <location>
        <begin position="109"/>
        <end position="130"/>
    </location>
</feature>
<keyword evidence="2 5" id="KW-0812">Transmembrane</keyword>
<dbReference type="InterPro" id="IPR052719">
    <property type="entry name" value="CvpA-like"/>
</dbReference>
<dbReference type="GO" id="GO:0016020">
    <property type="term" value="C:membrane"/>
    <property type="evidence" value="ECO:0007669"/>
    <property type="project" value="UniProtKB-SubCell"/>
</dbReference>
<evidence type="ECO:0000256" key="5">
    <source>
        <dbReference type="SAM" id="Phobius"/>
    </source>
</evidence>
<name>A0A1I3GWE2_9RHOB</name>
<feature type="transmembrane region" description="Helical" evidence="5">
    <location>
        <begin position="63"/>
        <end position="89"/>
    </location>
</feature>
<reference evidence="6 7" key="1">
    <citation type="submission" date="2016-10" db="EMBL/GenBank/DDBJ databases">
        <authorList>
            <person name="de Groot N.N."/>
        </authorList>
    </citation>
    <scope>NUCLEOTIDE SEQUENCE [LARGE SCALE GENOMIC DNA]</scope>
    <source>
        <strain evidence="6 7">CGMCC 1.11030</strain>
    </source>
</reference>